<gene>
    <name evidence="1" type="ORF">COX22_03945</name>
</gene>
<proteinExistence type="predicted"/>
<evidence type="ECO:0008006" key="3">
    <source>
        <dbReference type="Google" id="ProtNLM"/>
    </source>
</evidence>
<dbReference type="Proteomes" id="UP000230729">
    <property type="component" value="Unassembled WGS sequence"/>
</dbReference>
<name>A0A2G9ZMH7_9BACT</name>
<dbReference type="EMBL" id="PCSD01000094">
    <property type="protein sequence ID" value="PIP33538.1"/>
    <property type="molecule type" value="Genomic_DNA"/>
</dbReference>
<dbReference type="SUPFAM" id="SSF53067">
    <property type="entry name" value="Actin-like ATPase domain"/>
    <property type="match status" value="1"/>
</dbReference>
<comment type="caution">
    <text evidence="1">The sequence shown here is derived from an EMBL/GenBank/DDBJ whole genome shotgun (WGS) entry which is preliminary data.</text>
</comment>
<sequence>MRKTFQLLIDGAKKDAIYLALRVRGEICAQTILDPAVDHGEAILSGLDRLLKQSGLEKTALDAVLANPRGESYTTQRIVAATANALAYGWKCNLFIWGGLNDPNFANPAEVGENGFKVILPEYRCPPRITKKKKLL</sequence>
<evidence type="ECO:0000313" key="1">
    <source>
        <dbReference type="EMBL" id="PIP33538.1"/>
    </source>
</evidence>
<accession>A0A2G9ZMH7</accession>
<dbReference type="AlphaFoldDB" id="A0A2G9ZMH7"/>
<dbReference type="Gene3D" id="3.30.420.40">
    <property type="match status" value="1"/>
</dbReference>
<evidence type="ECO:0000313" key="2">
    <source>
        <dbReference type="Proteomes" id="UP000230729"/>
    </source>
</evidence>
<reference evidence="1 2" key="1">
    <citation type="submission" date="2017-09" db="EMBL/GenBank/DDBJ databases">
        <title>Depth-based differentiation of microbial function through sediment-hosted aquifers and enrichment of novel symbionts in the deep terrestrial subsurface.</title>
        <authorList>
            <person name="Probst A.J."/>
            <person name="Ladd B."/>
            <person name="Jarett J.K."/>
            <person name="Geller-Mcgrath D.E."/>
            <person name="Sieber C.M."/>
            <person name="Emerson J.B."/>
            <person name="Anantharaman K."/>
            <person name="Thomas B.C."/>
            <person name="Malmstrom R."/>
            <person name="Stieglmeier M."/>
            <person name="Klingl A."/>
            <person name="Woyke T."/>
            <person name="Ryan C.M."/>
            <person name="Banfield J.F."/>
        </authorList>
    </citation>
    <scope>NUCLEOTIDE SEQUENCE [LARGE SCALE GENOMIC DNA]</scope>
    <source>
        <strain evidence="1">CG23_combo_of_CG06-09_8_20_14_all_49_15</strain>
    </source>
</reference>
<protein>
    <recommendedName>
        <fullName evidence="3">Gcp-like domain-containing protein</fullName>
    </recommendedName>
</protein>
<organism evidence="1 2">
    <name type="scientific">Candidatus Falkowbacteria bacterium CG23_combo_of_CG06-09_8_20_14_all_49_15</name>
    <dbReference type="NCBI Taxonomy" id="1974572"/>
    <lineage>
        <taxon>Bacteria</taxon>
        <taxon>Candidatus Falkowiibacteriota</taxon>
    </lineage>
</organism>
<dbReference type="InterPro" id="IPR043129">
    <property type="entry name" value="ATPase_NBD"/>
</dbReference>